<feature type="domain" description="HTH IS21-type" evidence="5">
    <location>
        <begin position="6"/>
        <end position="68"/>
    </location>
</feature>
<dbReference type="NCBIfam" id="NF033546">
    <property type="entry name" value="transpos_IS21"/>
    <property type="match status" value="1"/>
</dbReference>
<dbReference type="PROSITE" id="PS50531">
    <property type="entry name" value="HTH_IS21"/>
    <property type="match status" value="1"/>
</dbReference>
<dbReference type="Proteomes" id="UP000286947">
    <property type="component" value="Unassembled WGS sequence"/>
</dbReference>
<proteinExistence type="inferred from homology"/>
<feature type="domain" description="Integrase catalytic" evidence="6">
    <location>
        <begin position="118"/>
        <end position="298"/>
    </location>
</feature>
<dbReference type="InterPro" id="IPR036397">
    <property type="entry name" value="RNaseH_sf"/>
</dbReference>
<gene>
    <name evidence="7" type="ORF">CUZ56_02344</name>
</gene>
<dbReference type="InterPro" id="IPR001584">
    <property type="entry name" value="Integrase_cat-core"/>
</dbReference>
<dbReference type="RefSeq" id="WP_126980528.1">
    <property type="nucleotide sequence ID" value="NZ_PQSP01000007.1"/>
</dbReference>
<sequence length="500" mass="57253">MLLMETIAKIRRLFYKDKLSRREIAKRLRLNRRTVSKHLNTTEPPKYQRSKQEYPKLGPHLEFINAHLLADAAKPAKERLSIRRFFELLKSQGYEGQYSALSAYARRFNAQQRLKETKVFIPQSFGIAEAYQFDWSVETVKLAGELVKVNVAHFRLCHSRAFFIKAYPNQQMEMLMDAHNQAFEFFGGTCSRGIYDNMKTAVIAIQTGKERTWNEQFLGLMNHYLVEPVACTPASGWEKGQVERQVKTLRKRLFEPTLSFTNVQELNAYLREQCSLLMHEFRHPEDKKITVAQALEVEKGSLTRCSTYPWYRAKLVYVSNLSLVVYQGHKYSVPCEFAGKEVTLQVFAQQIKVVYQGQCVATHERSFVKNASSYNAWHYLSALKRKPGALRNGEPFLNWQLPAPLLELQKCLLAKPKGDKAMVELLSLIAEHGDDTGITAASLALEEGVPTVEAVCNIINRLNEPIIPKIKGKEIPLNTPPQANCVRYDNLLKGELHATR</sequence>
<dbReference type="PANTHER" id="PTHR35004">
    <property type="entry name" value="TRANSPOSASE RV3428C-RELATED"/>
    <property type="match status" value="1"/>
</dbReference>
<dbReference type="Pfam" id="PF22483">
    <property type="entry name" value="Mu-transpos_C_2"/>
    <property type="match status" value="1"/>
</dbReference>
<evidence type="ECO:0000313" key="7">
    <source>
        <dbReference type="EMBL" id="RUS65988.1"/>
    </source>
</evidence>
<evidence type="ECO:0008006" key="9">
    <source>
        <dbReference type="Google" id="ProtNLM"/>
    </source>
</evidence>
<dbReference type="PROSITE" id="PS50994">
    <property type="entry name" value="INTEGRASE"/>
    <property type="match status" value="1"/>
</dbReference>
<evidence type="ECO:0000256" key="2">
    <source>
        <dbReference type="ARBA" id="ARBA00022578"/>
    </source>
</evidence>
<name>A0A433SB65_9BURK</name>
<dbReference type="GO" id="GO:0006310">
    <property type="term" value="P:DNA recombination"/>
    <property type="evidence" value="ECO:0007669"/>
    <property type="project" value="UniProtKB-KW"/>
</dbReference>
<evidence type="ECO:0000259" key="6">
    <source>
        <dbReference type="PROSITE" id="PS50994"/>
    </source>
</evidence>
<evidence type="ECO:0000313" key="8">
    <source>
        <dbReference type="Proteomes" id="UP000286947"/>
    </source>
</evidence>
<dbReference type="Gene3D" id="1.10.10.60">
    <property type="entry name" value="Homeodomain-like"/>
    <property type="match status" value="1"/>
</dbReference>
<dbReference type="Gene3D" id="3.30.420.10">
    <property type="entry name" value="Ribonuclease H-like superfamily/Ribonuclease H"/>
    <property type="match status" value="1"/>
</dbReference>
<keyword evidence="2" id="KW-0815">Transposition</keyword>
<protein>
    <recommendedName>
        <fullName evidence="9">Integrase catalytic domain-containing protein</fullName>
    </recommendedName>
</protein>
<comment type="caution">
    <text evidence="7">The sequence shown here is derived from an EMBL/GenBank/DDBJ whole genome shotgun (WGS) entry which is preliminary data.</text>
</comment>
<dbReference type="OrthoDB" id="3542865at2"/>
<evidence type="ECO:0000256" key="1">
    <source>
        <dbReference type="ARBA" id="ARBA00009277"/>
    </source>
</evidence>
<keyword evidence="4" id="KW-0233">DNA recombination</keyword>
<dbReference type="InterPro" id="IPR054353">
    <property type="entry name" value="IstA-like_C"/>
</dbReference>
<dbReference type="EMBL" id="PQSP01000007">
    <property type="protein sequence ID" value="RUS65988.1"/>
    <property type="molecule type" value="Genomic_DNA"/>
</dbReference>
<dbReference type="GO" id="GO:0015074">
    <property type="term" value="P:DNA integration"/>
    <property type="evidence" value="ECO:0007669"/>
    <property type="project" value="InterPro"/>
</dbReference>
<dbReference type="InterPro" id="IPR017894">
    <property type="entry name" value="HTH_IS21_transposase_type"/>
</dbReference>
<evidence type="ECO:0000256" key="4">
    <source>
        <dbReference type="ARBA" id="ARBA00023172"/>
    </source>
</evidence>
<evidence type="ECO:0000259" key="5">
    <source>
        <dbReference type="PROSITE" id="PS50531"/>
    </source>
</evidence>
<dbReference type="GO" id="GO:0032196">
    <property type="term" value="P:transposition"/>
    <property type="evidence" value="ECO:0007669"/>
    <property type="project" value="UniProtKB-KW"/>
</dbReference>
<evidence type="ECO:0000256" key="3">
    <source>
        <dbReference type="ARBA" id="ARBA00023125"/>
    </source>
</evidence>
<organism evidence="7 8">
    <name type="scientific">Saezia sanguinis</name>
    <dbReference type="NCBI Taxonomy" id="1965230"/>
    <lineage>
        <taxon>Bacteria</taxon>
        <taxon>Pseudomonadati</taxon>
        <taxon>Pseudomonadota</taxon>
        <taxon>Betaproteobacteria</taxon>
        <taxon>Burkholderiales</taxon>
        <taxon>Saeziaceae</taxon>
        <taxon>Saezia</taxon>
    </lineage>
</organism>
<dbReference type="AlphaFoldDB" id="A0A433SB65"/>
<comment type="similarity">
    <text evidence="1">Belongs to the transposase IS21/IS408/IS1162 family.</text>
</comment>
<keyword evidence="8" id="KW-1185">Reference proteome</keyword>
<dbReference type="PANTHER" id="PTHR35004:SF7">
    <property type="entry name" value="INTEGRASE PROTEIN"/>
    <property type="match status" value="1"/>
</dbReference>
<dbReference type="GO" id="GO:0003677">
    <property type="term" value="F:DNA binding"/>
    <property type="evidence" value="ECO:0007669"/>
    <property type="project" value="UniProtKB-KW"/>
</dbReference>
<keyword evidence="3" id="KW-0238">DNA-binding</keyword>
<reference evidence="7 8" key="1">
    <citation type="submission" date="2018-01" db="EMBL/GenBank/DDBJ databases">
        <title>Saezia sanguinis gen. nov., sp. nov., in the order Burkholderiales isolated from human blood.</title>
        <authorList>
            <person name="Medina-Pascual M.J."/>
            <person name="Valdezate S."/>
            <person name="Monzon S."/>
            <person name="Cuesta I."/>
            <person name="Carrasco G."/>
            <person name="Villalon P."/>
            <person name="Saez-Nieto J.A."/>
        </authorList>
    </citation>
    <scope>NUCLEOTIDE SEQUENCE [LARGE SCALE GENOMIC DNA]</scope>
    <source>
        <strain evidence="7 8">CNM695-12</strain>
    </source>
</reference>
<accession>A0A433SB65</accession>